<dbReference type="AlphaFoldDB" id="A0AAP0J219"/>
<dbReference type="EMBL" id="JBBNAG010000006">
    <property type="protein sequence ID" value="KAK9126004.1"/>
    <property type="molecule type" value="Genomic_DNA"/>
</dbReference>
<accession>A0AAP0J219</accession>
<dbReference type="Proteomes" id="UP001419268">
    <property type="component" value="Unassembled WGS sequence"/>
</dbReference>
<comment type="caution">
    <text evidence="1">The sequence shown here is derived from an EMBL/GenBank/DDBJ whole genome shotgun (WGS) entry which is preliminary data.</text>
</comment>
<organism evidence="1 2">
    <name type="scientific">Stephania cephalantha</name>
    <dbReference type="NCBI Taxonomy" id="152367"/>
    <lineage>
        <taxon>Eukaryota</taxon>
        <taxon>Viridiplantae</taxon>
        <taxon>Streptophyta</taxon>
        <taxon>Embryophyta</taxon>
        <taxon>Tracheophyta</taxon>
        <taxon>Spermatophyta</taxon>
        <taxon>Magnoliopsida</taxon>
        <taxon>Ranunculales</taxon>
        <taxon>Menispermaceae</taxon>
        <taxon>Menispermoideae</taxon>
        <taxon>Cissampelideae</taxon>
        <taxon>Stephania</taxon>
    </lineage>
</organism>
<evidence type="ECO:0000313" key="1">
    <source>
        <dbReference type="EMBL" id="KAK9126004.1"/>
    </source>
</evidence>
<protein>
    <submittedName>
        <fullName evidence="1">Uncharacterized protein</fullName>
    </submittedName>
</protein>
<gene>
    <name evidence="1" type="ORF">Scep_014850</name>
</gene>
<evidence type="ECO:0000313" key="2">
    <source>
        <dbReference type="Proteomes" id="UP001419268"/>
    </source>
</evidence>
<sequence>MENRMTRHPLISCGLTKSPRRLRSGGTQFVGLGPSQSSAKSFGSTNMYFDVEGDDVDNFLVLKTDSNYPMCPI</sequence>
<reference evidence="1 2" key="1">
    <citation type="submission" date="2024-01" db="EMBL/GenBank/DDBJ databases">
        <title>Genome assemblies of Stephania.</title>
        <authorList>
            <person name="Yang L."/>
        </authorList>
    </citation>
    <scope>NUCLEOTIDE SEQUENCE [LARGE SCALE GENOMIC DNA]</scope>
    <source>
        <strain evidence="1">JXDWG</strain>
        <tissue evidence="1">Leaf</tissue>
    </source>
</reference>
<name>A0AAP0J219_9MAGN</name>
<keyword evidence="2" id="KW-1185">Reference proteome</keyword>
<proteinExistence type="predicted"/>